<dbReference type="InterPro" id="IPR001509">
    <property type="entry name" value="Epimerase_deHydtase"/>
</dbReference>
<organism evidence="2 3">
    <name type="scientific">Candidatus Kaiserbacteria bacterium RIFOXYB1_FULL_46_14</name>
    <dbReference type="NCBI Taxonomy" id="1798531"/>
    <lineage>
        <taxon>Bacteria</taxon>
        <taxon>Candidatus Kaiseribacteriota</taxon>
    </lineage>
</organism>
<reference evidence="2 3" key="1">
    <citation type="journal article" date="2016" name="Nat. Commun.">
        <title>Thousands of microbial genomes shed light on interconnected biogeochemical processes in an aquifer system.</title>
        <authorList>
            <person name="Anantharaman K."/>
            <person name="Brown C.T."/>
            <person name="Hug L.A."/>
            <person name="Sharon I."/>
            <person name="Castelle C.J."/>
            <person name="Probst A.J."/>
            <person name="Thomas B.C."/>
            <person name="Singh A."/>
            <person name="Wilkins M.J."/>
            <person name="Karaoz U."/>
            <person name="Brodie E.L."/>
            <person name="Williams K.H."/>
            <person name="Hubbard S.S."/>
            <person name="Banfield J.F."/>
        </authorList>
    </citation>
    <scope>NUCLEOTIDE SEQUENCE [LARGE SCALE GENOMIC DNA]</scope>
</reference>
<comment type="caution">
    <text evidence="2">The sequence shown here is derived from an EMBL/GenBank/DDBJ whole genome shotgun (WGS) entry which is preliminary data.</text>
</comment>
<dbReference type="PANTHER" id="PTHR43245">
    <property type="entry name" value="BIFUNCTIONAL POLYMYXIN RESISTANCE PROTEIN ARNA"/>
    <property type="match status" value="1"/>
</dbReference>
<dbReference type="Pfam" id="PF01370">
    <property type="entry name" value="Epimerase"/>
    <property type="match status" value="1"/>
</dbReference>
<dbReference type="Proteomes" id="UP000177395">
    <property type="component" value="Unassembled WGS sequence"/>
</dbReference>
<dbReference type="STRING" id="1798531.A2392_00085"/>
<sequence>MTDILKTKIAILGTTGYIGRALFYELQKDSDVEVVGYSRDVEAARRTLNTYKVAFGDIKNYDELVDHKYDVVINATGIGSPRKLNEDPTAVFKVTEAMDHMVFQYLDKYPQTRVFSLSSGAVYGQSAGDYVNPDTEASFRVNALSVKDGYALAKLHSEARHRSLKDAAIIDLRVFAFISCFLDPEDSFLVSEIAKCLKTKAVFKTKPDDLVRDFTTAADIVDIIKFLMARPPTNDVFDLKSQAATGKFELLNKLKEEYGLLFEVGEILENSPTGSKNIYAPSLSRLETLGYSPQKTSLENVVSELKAFLVLNEL</sequence>
<evidence type="ECO:0000313" key="3">
    <source>
        <dbReference type="Proteomes" id="UP000177395"/>
    </source>
</evidence>
<evidence type="ECO:0000259" key="1">
    <source>
        <dbReference type="Pfam" id="PF01370"/>
    </source>
</evidence>
<gene>
    <name evidence="2" type="ORF">A2392_00085</name>
</gene>
<name>A0A1F6FHY2_9BACT</name>
<dbReference type="AlphaFoldDB" id="A0A1F6FHY2"/>
<dbReference type="InterPro" id="IPR036291">
    <property type="entry name" value="NAD(P)-bd_dom_sf"/>
</dbReference>
<dbReference type="Gene3D" id="3.40.50.720">
    <property type="entry name" value="NAD(P)-binding Rossmann-like Domain"/>
    <property type="match status" value="1"/>
</dbReference>
<protein>
    <recommendedName>
        <fullName evidence="1">NAD-dependent epimerase/dehydratase domain-containing protein</fullName>
    </recommendedName>
</protein>
<dbReference type="SUPFAM" id="SSF51735">
    <property type="entry name" value="NAD(P)-binding Rossmann-fold domains"/>
    <property type="match status" value="1"/>
</dbReference>
<feature type="domain" description="NAD-dependent epimerase/dehydratase" evidence="1">
    <location>
        <begin position="9"/>
        <end position="232"/>
    </location>
</feature>
<dbReference type="EMBL" id="MFMS01000008">
    <property type="protein sequence ID" value="OGG85459.1"/>
    <property type="molecule type" value="Genomic_DNA"/>
</dbReference>
<accession>A0A1F6FHY2</accession>
<evidence type="ECO:0000313" key="2">
    <source>
        <dbReference type="EMBL" id="OGG85459.1"/>
    </source>
</evidence>
<dbReference type="InterPro" id="IPR050177">
    <property type="entry name" value="Lipid_A_modif_metabolic_enz"/>
</dbReference>
<proteinExistence type="predicted"/>